<gene>
    <name evidence="10" type="ORF">CJD38_03745</name>
</gene>
<comment type="similarity">
    <text evidence="3">Belongs to the UbiH/COQ6 family.</text>
</comment>
<dbReference type="GO" id="GO:0110142">
    <property type="term" value="C:ubiquinone biosynthesis complex"/>
    <property type="evidence" value="ECO:0007669"/>
    <property type="project" value="UniProtKB-ARBA"/>
</dbReference>
<comment type="pathway">
    <text evidence="2">Cofactor biosynthesis; ubiquinone biosynthesis.</text>
</comment>
<dbReference type="EMBL" id="QANS01000001">
    <property type="protein sequence ID" value="PTU33226.1"/>
    <property type="molecule type" value="Genomic_DNA"/>
</dbReference>
<dbReference type="InterPro" id="IPR010971">
    <property type="entry name" value="UbiH/COQ6"/>
</dbReference>
<dbReference type="PROSITE" id="PS01304">
    <property type="entry name" value="UBIH"/>
    <property type="match status" value="1"/>
</dbReference>
<evidence type="ECO:0000259" key="9">
    <source>
        <dbReference type="Pfam" id="PF01494"/>
    </source>
</evidence>
<comment type="caution">
    <text evidence="10">The sequence shown here is derived from an EMBL/GenBank/DDBJ whole genome shotgun (WGS) entry which is preliminary data.</text>
</comment>
<evidence type="ECO:0000256" key="6">
    <source>
        <dbReference type="ARBA" id="ARBA00023002"/>
    </source>
</evidence>
<evidence type="ECO:0000256" key="5">
    <source>
        <dbReference type="ARBA" id="ARBA00022827"/>
    </source>
</evidence>
<evidence type="ECO:0000256" key="8">
    <source>
        <dbReference type="ARBA" id="ARBA00065734"/>
    </source>
</evidence>
<keyword evidence="7" id="KW-0503">Monooxygenase</keyword>
<comment type="cofactor">
    <cofactor evidence="1">
        <name>FAD</name>
        <dbReference type="ChEBI" id="CHEBI:57692"/>
    </cofactor>
</comment>
<evidence type="ECO:0000256" key="2">
    <source>
        <dbReference type="ARBA" id="ARBA00004749"/>
    </source>
</evidence>
<proteinExistence type="inferred from homology"/>
<dbReference type="RefSeq" id="WP_107938933.1">
    <property type="nucleotide sequence ID" value="NZ_QANS01000001.1"/>
</dbReference>
<sequence>MKHQVAVVGGGVVGAALALALHRAGIDTALIERGAAPKPYDASDYDLRVYALSPASTRFLNELGVWPRIAQQRASAYQGMRIWDERPGEALQFEASALGVAQLGHIVENSLLLDELWKALASVPTYTKVQITGLQLDDDAARLQLDDGREISASLVIAADGADSQLRDWAGIECVRWSYPQEAVVCHVETELPHRGVARQRFLPGGPLAFLPLTDGRSSIVWSAQDAEDLLELDEDEFRARLALALQNELGAITGCTRRVAFPLRLLHAQDYALPRFALAGDAAHVVHPLAGQGVNLGLADAVVMVRELSAAREAGRDLGSLRLLKRYERERKADNLDMLAVTDGLNRAFGLRTDSWDSLRNLGISAVNRMTPLKNLLMRRAVG</sequence>
<dbReference type="NCBIfam" id="TIGR01988">
    <property type="entry name" value="Ubi-OHases"/>
    <property type="match status" value="1"/>
</dbReference>
<dbReference type="GO" id="GO:0071949">
    <property type="term" value="F:FAD binding"/>
    <property type="evidence" value="ECO:0007669"/>
    <property type="project" value="InterPro"/>
</dbReference>
<dbReference type="Pfam" id="PF01494">
    <property type="entry name" value="FAD_binding_3"/>
    <property type="match status" value="1"/>
</dbReference>
<keyword evidence="6" id="KW-0560">Oxidoreductase</keyword>
<evidence type="ECO:0000313" key="11">
    <source>
        <dbReference type="Proteomes" id="UP000244248"/>
    </source>
</evidence>
<keyword evidence="11" id="KW-1185">Reference proteome</keyword>
<keyword evidence="4" id="KW-0285">Flavoprotein</keyword>
<dbReference type="PANTHER" id="PTHR43876:SF7">
    <property type="entry name" value="UBIQUINONE BIOSYNTHESIS MONOOXYGENASE COQ6, MITOCHONDRIAL"/>
    <property type="match status" value="1"/>
</dbReference>
<organism evidence="10 11">
    <name type="scientific">Stenotrophobium rhamnosiphilum</name>
    <dbReference type="NCBI Taxonomy" id="2029166"/>
    <lineage>
        <taxon>Bacteria</taxon>
        <taxon>Pseudomonadati</taxon>
        <taxon>Pseudomonadota</taxon>
        <taxon>Gammaproteobacteria</taxon>
        <taxon>Nevskiales</taxon>
        <taxon>Nevskiaceae</taxon>
        <taxon>Stenotrophobium</taxon>
    </lineage>
</organism>
<reference evidence="10 11" key="1">
    <citation type="submission" date="2018-04" db="EMBL/GenBank/DDBJ databases">
        <title>Novel species isolated from glacier.</title>
        <authorList>
            <person name="Liu Q."/>
            <person name="Xin Y.-H."/>
        </authorList>
    </citation>
    <scope>NUCLEOTIDE SEQUENCE [LARGE SCALE GENOMIC DNA]</scope>
    <source>
        <strain evidence="10 11">GT1R17</strain>
    </source>
</reference>
<protein>
    <submittedName>
        <fullName evidence="10">2-octaprenyl-3-methyl-6-methoxy-1,4-benzoquinol hydroxylase</fullName>
    </submittedName>
</protein>
<dbReference type="GO" id="GO:0004497">
    <property type="term" value="F:monooxygenase activity"/>
    <property type="evidence" value="ECO:0007669"/>
    <property type="project" value="UniProtKB-KW"/>
</dbReference>
<feature type="domain" description="FAD-binding" evidence="9">
    <location>
        <begin position="3"/>
        <end position="334"/>
    </location>
</feature>
<dbReference type="SUPFAM" id="SSF51905">
    <property type="entry name" value="FAD/NAD(P)-binding domain"/>
    <property type="match status" value="1"/>
</dbReference>
<dbReference type="Proteomes" id="UP000244248">
    <property type="component" value="Unassembled WGS sequence"/>
</dbReference>
<dbReference type="PANTHER" id="PTHR43876">
    <property type="entry name" value="UBIQUINONE BIOSYNTHESIS MONOOXYGENASE COQ6, MITOCHONDRIAL"/>
    <property type="match status" value="1"/>
</dbReference>
<dbReference type="FunFam" id="3.50.50.60:FF:000021">
    <property type="entry name" value="Ubiquinone biosynthesis monooxygenase COQ6"/>
    <property type="match status" value="1"/>
</dbReference>
<dbReference type="OrthoDB" id="9769565at2"/>
<dbReference type="InterPro" id="IPR018168">
    <property type="entry name" value="Ubi_Hdrlase_CS"/>
</dbReference>
<dbReference type="AlphaFoldDB" id="A0A2T5MKX2"/>
<dbReference type="GO" id="GO:0006744">
    <property type="term" value="P:ubiquinone biosynthetic process"/>
    <property type="evidence" value="ECO:0007669"/>
    <property type="project" value="UniProtKB-UniPathway"/>
</dbReference>
<accession>A0A2T5MKX2</accession>
<evidence type="ECO:0000256" key="1">
    <source>
        <dbReference type="ARBA" id="ARBA00001974"/>
    </source>
</evidence>
<dbReference type="InterPro" id="IPR002938">
    <property type="entry name" value="FAD-bd"/>
</dbReference>
<evidence type="ECO:0000313" key="10">
    <source>
        <dbReference type="EMBL" id="PTU33226.1"/>
    </source>
</evidence>
<evidence type="ECO:0000256" key="7">
    <source>
        <dbReference type="ARBA" id="ARBA00023033"/>
    </source>
</evidence>
<dbReference type="GO" id="GO:0016705">
    <property type="term" value="F:oxidoreductase activity, acting on paired donors, with incorporation or reduction of molecular oxygen"/>
    <property type="evidence" value="ECO:0007669"/>
    <property type="project" value="InterPro"/>
</dbReference>
<keyword evidence="5" id="KW-0274">FAD</keyword>
<evidence type="ECO:0000256" key="3">
    <source>
        <dbReference type="ARBA" id="ARBA00005349"/>
    </source>
</evidence>
<dbReference type="InterPro" id="IPR051205">
    <property type="entry name" value="UbiH/COQ6_monooxygenase"/>
</dbReference>
<dbReference type="InterPro" id="IPR036188">
    <property type="entry name" value="FAD/NAD-bd_sf"/>
</dbReference>
<name>A0A2T5MKX2_9GAMM</name>
<dbReference type="Gene3D" id="3.50.50.60">
    <property type="entry name" value="FAD/NAD(P)-binding domain"/>
    <property type="match status" value="2"/>
</dbReference>
<dbReference type="PRINTS" id="PR00420">
    <property type="entry name" value="RNGMNOXGNASE"/>
</dbReference>
<dbReference type="UniPathway" id="UPA00232"/>
<evidence type="ECO:0000256" key="4">
    <source>
        <dbReference type="ARBA" id="ARBA00022630"/>
    </source>
</evidence>
<comment type="subunit">
    <text evidence="8">Component of the Ubi complex metabolon, which regroups five ubiquinone biosynthesis proteins (UbiE, UbiF, UbiG, UbiH and UbiI) and two accessory factors (UbiK and the lipid-binding protein UbiJ).</text>
</comment>